<name>A0A099G2W3_9RHOB</name>
<dbReference type="OrthoDB" id="9810895at2"/>
<keyword evidence="1" id="KW-0732">Signal</keyword>
<evidence type="ECO:0000313" key="5">
    <source>
        <dbReference type="Proteomes" id="UP000182944"/>
    </source>
</evidence>
<organism evidence="2 4">
    <name type="scientific">Paracoccus sanguinis</name>
    <dbReference type="NCBI Taxonomy" id="1545044"/>
    <lineage>
        <taxon>Bacteria</taxon>
        <taxon>Pseudomonadati</taxon>
        <taxon>Pseudomonadota</taxon>
        <taxon>Alphaproteobacteria</taxon>
        <taxon>Rhodobacterales</taxon>
        <taxon>Paracoccaceae</taxon>
        <taxon>Paracoccus</taxon>
    </lineage>
</organism>
<accession>A0A099G8S9</accession>
<dbReference type="STRING" id="1545044.SAMN05444276_102864"/>
<keyword evidence="5" id="KW-1185">Reference proteome</keyword>
<reference evidence="5" key="4">
    <citation type="submission" date="2016-10" db="EMBL/GenBank/DDBJ databases">
        <authorList>
            <person name="Varghese N."/>
            <person name="Submissions S."/>
        </authorList>
    </citation>
    <scope>NUCLEOTIDE SEQUENCE [LARGE SCALE GENOMIC DNA]</scope>
    <source>
        <strain evidence="5">DSM 29303</strain>
    </source>
</reference>
<dbReference type="Proteomes" id="UP000182944">
    <property type="component" value="Unassembled WGS sequence"/>
</dbReference>
<proteinExistence type="predicted"/>
<feature type="signal peptide" evidence="1">
    <location>
        <begin position="1"/>
        <end position="29"/>
    </location>
</feature>
<dbReference type="EMBL" id="FNNA01000002">
    <property type="protein sequence ID" value="SDX04740.1"/>
    <property type="molecule type" value="Genomic_DNA"/>
</dbReference>
<feature type="chain" id="PRO_5010409497" evidence="1">
    <location>
        <begin position="30"/>
        <end position="151"/>
    </location>
</feature>
<dbReference type="EMBL" id="JRKQ01000052">
    <property type="protein sequence ID" value="KGJ22031.1"/>
    <property type="molecule type" value="Genomic_DNA"/>
</dbReference>
<evidence type="ECO:0000313" key="4">
    <source>
        <dbReference type="Proteomes" id="UP000029858"/>
    </source>
</evidence>
<evidence type="ECO:0000313" key="2">
    <source>
        <dbReference type="EMBL" id="KGJ22031.1"/>
    </source>
</evidence>
<accession>A0A099G2W3</accession>
<dbReference type="RefSeq" id="WP_036704003.1">
    <property type="nucleotide sequence ID" value="NZ_CP051542.1"/>
</dbReference>
<gene>
    <name evidence="2" type="ORF">IX56_10590</name>
    <name evidence="3" type="ORF">SAMN05444276_102864</name>
</gene>
<evidence type="ECO:0000256" key="1">
    <source>
        <dbReference type="SAM" id="SignalP"/>
    </source>
</evidence>
<reference evidence="2 4" key="1">
    <citation type="submission" date="2014-09" db="EMBL/GenBank/DDBJ databases">
        <authorList>
            <person name="McGinnis J.M."/>
            <person name="Wolfgang W.J."/>
        </authorList>
    </citation>
    <scope>NUCLEOTIDE SEQUENCE [LARGE SCALE GENOMIC DNA]</scope>
    <source>
        <strain evidence="2 4">5503</strain>
    </source>
</reference>
<evidence type="ECO:0000313" key="3">
    <source>
        <dbReference type="EMBL" id="SDX04740.1"/>
    </source>
</evidence>
<protein>
    <submittedName>
        <fullName evidence="2">Uncharacterized protein</fullName>
    </submittedName>
</protein>
<reference evidence="3" key="3">
    <citation type="submission" date="2016-10" db="EMBL/GenBank/DDBJ databases">
        <authorList>
            <person name="de Groot N.N."/>
        </authorList>
    </citation>
    <scope>NUCLEOTIDE SEQUENCE [LARGE SCALE GENOMIC DNA]</scope>
    <source>
        <strain evidence="3">DSM 29303</strain>
    </source>
</reference>
<dbReference type="AlphaFoldDB" id="A0A099G2W3"/>
<dbReference type="Proteomes" id="UP000029858">
    <property type="component" value="Unassembled WGS sequence"/>
</dbReference>
<sequence>MSRRIATARPSVARLSVAAALIAAFSVTAAQSAVEPAPHDAGPVKGWTAVAGLSGPAVLELARTLPVASEADGDQPWCDRSATVRDALRTEFEEQMVTRHSDGTQLWGSDVMGTWTVVLSRPDDTQCVIASGIGYAAGENPATYLAKVGLG</sequence>
<accession>A0A099GH88</accession>
<reference evidence="2 4" key="2">
    <citation type="submission" date="2014-10" db="EMBL/GenBank/DDBJ databases">
        <title>Paracoccus sanguinis sp. nov., isolated from clinical specimens of New York State patients.</title>
        <authorList>
            <person name="Mingle L.A."/>
            <person name="Cole J.A."/>
            <person name="Lapierre P."/>
            <person name="Musser K.A."/>
        </authorList>
    </citation>
    <scope>NUCLEOTIDE SEQUENCE [LARGE SCALE GENOMIC DNA]</scope>
    <source>
        <strain evidence="2 4">5503</strain>
    </source>
</reference>